<dbReference type="STRING" id="1860102.ACCAA_280035"/>
<dbReference type="AlphaFoldDB" id="A0A1A8XLE8"/>
<dbReference type="Proteomes" id="UP000199169">
    <property type="component" value="Unassembled WGS sequence"/>
</dbReference>
<reference evidence="1 2" key="1">
    <citation type="submission" date="2016-06" db="EMBL/GenBank/DDBJ databases">
        <authorList>
            <person name="Kjaerup R.B."/>
            <person name="Dalgaard T.S."/>
            <person name="Juul-Madsen H.R."/>
        </authorList>
    </citation>
    <scope>NUCLEOTIDE SEQUENCE [LARGE SCALE GENOMIC DNA]</scope>
    <source>
        <strain evidence="1">3</strain>
    </source>
</reference>
<dbReference type="InterPro" id="IPR007555">
    <property type="entry name" value="DUF499"/>
</dbReference>
<keyword evidence="2" id="KW-1185">Reference proteome</keyword>
<evidence type="ECO:0000313" key="1">
    <source>
        <dbReference type="EMBL" id="SBT05970.1"/>
    </source>
</evidence>
<dbReference type="RefSeq" id="WP_245754510.1">
    <property type="nucleotide sequence ID" value="NZ_FLQX01000103.1"/>
</dbReference>
<sequence>MSSQGEELYHILRTRLLQALPHESVRNKVASDYAVAVKAAREMDVTNHSPDSFAAQLAESYPFHFGLRDLYARFKENPGFQQTRGLIRLMRMVVSNLWETGRADKLYFEPMERIRGADQDD</sequence>
<organism evidence="1 2">
    <name type="scientific">Candidatus Accumulibacter aalborgensis</name>
    <dbReference type="NCBI Taxonomy" id="1860102"/>
    <lineage>
        <taxon>Bacteria</taxon>
        <taxon>Pseudomonadati</taxon>
        <taxon>Pseudomonadota</taxon>
        <taxon>Betaproteobacteria</taxon>
        <taxon>Candidatus Accumulibacter</taxon>
    </lineage>
</organism>
<dbReference type="EMBL" id="FLQX01000103">
    <property type="protein sequence ID" value="SBT05970.1"/>
    <property type="molecule type" value="Genomic_DNA"/>
</dbReference>
<gene>
    <name evidence="1" type="ORF">ACCAA_280035</name>
</gene>
<name>A0A1A8XLE8_9PROT</name>
<accession>A0A1A8XLE8</accession>
<protein>
    <submittedName>
        <fullName evidence="1">Uncharacterized protein</fullName>
    </submittedName>
</protein>
<evidence type="ECO:0000313" key="2">
    <source>
        <dbReference type="Proteomes" id="UP000199169"/>
    </source>
</evidence>
<dbReference type="Pfam" id="PF04465">
    <property type="entry name" value="DUF499"/>
    <property type="match status" value="1"/>
</dbReference>
<proteinExistence type="predicted"/>